<dbReference type="RefSeq" id="WP_245611192.1">
    <property type="nucleotide sequence ID" value="NZ_JAPVER010000020.1"/>
</dbReference>
<dbReference type="EMBL" id="JAPVES010000024">
    <property type="protein sequence ID" value="MCZ3371211.1"/>
    <property type="molecule type" value="Genomic_DNA"/>
</dbReference>
<evidence type="ECO:0000313" key="4">
    <source>
        <dbReference type="Proteomes" id="UP001068021"/>
    </source>
</evidence>
<dbReference type="GO" id="GO:0016491">
    <property type="term" value="F:oxidoreductase activity"/>
    <property type="evidence" value="ECO:0007669"/>
    <property type="project" value="UniProtKB-ARBA"/>
</dbReference>
<keyword evidence="4" id="KW-1185">Reference proteome</keyword>
<gene>
    <name evidence="3" type="ORF">O3H35_01020</name>
    <name evidence="2" type="ORF">O3H54_07605</name>
</gene>
<dbReference type="Gene3D" id="3.30.70.20">
    <property type="match status" value="1"/>
</dbReference>
<dbReference type="PANTHER" id="PTHR43122:SF1">
    <property type="entry name" value="IRON-SULFUR-BINDING PROTEIN"/>
    <property type="match status" value="1"/>
</dbReference>
<sequence>MPDCTALQKSSLQIILTANYNVINMRIEVDKEKCIGCGKCREACPKGPKIWSIGKDKKAKASHLEYCHVCINCASRCPVDAIRVIRDGKEDEEAFKKSE</sequence>
<evidence type="ECO:0000259" key="1">
    <source>
        <dbReference type="PROSITE" id="PS51379"/>
    </source>
</evidence>
<dbReference type="SUPFAM" id="SSF54862">
    <property type="entry name" value="4Fe-4S ferredoxins"/>
    <property type="match status" value="1"/>
</dbReference>
<protein>
    <submittedName>
        <fullName evidence="3">Ferredoxin family protein</fullName>
    </submittedName>
</protein>
<name>A0A9E5A154_9EURY</name>
<evidence type="ECO:0000313" key="2">
    <source>
        <dbReference type="EMBL" id="MCZ3365747.1"/>
    </source>
</evidence>
<dbReference type="Proteomes" id="UP001074446">
    <property type="component" value="Unassembled WGS sequence"/>
</dbReference>
<organism evidence="3">
    <name type="scientific">Methanobacterium veterum</name>
    <dbReference type="NCBI Taxonomy" id="408577"/>
    <lineage>
        <taxon>Archaea</taxon>
        <taxon>Methanobacteriati</taxon>
        <taxon>Methanobacteriota</taxon>
        <taxon>Methanomada group</taxon>
        <taxon>Methanobacteria</taxon>
        <taxon>Methanobacteriales</taxon>
        <taxon>Methanobacteriaceae</taxon>
        <taxon>Methanobacterium</taxon>
    </lineage>
</organism>
<dbReference type="PROSITE" id="PS51379">
    <property type="entry name" value="4FE4S_FER_2"/>
    <property type="match status" value="2"/>
</dbReference>
<dbReference type="Pfam" id="PF14697">
    <property type="entry name" value="Fer4_21"/>
    <property type="match status" value="1"/>
</dbReference>
<dbReference type="AlphaFoldDB" id="A0A9E5A154"/>
<reference evidence="3" key="1">
    <citation type="submission" date="2022-12" db="EMBL/GenBank/DDBJ databases">
        <title>Reclassification of two methanogenic archaea species isolated from the Kolyma lowland permafrost.</title>
        <authorList>
            <person name="Trubitsyn V.E."/>
            <person name="Rivkina E.M."/>
            <person name="Shcherbakova V.A."/>
        </authorList>
    </citation>
    <scope>NUCLEOTIDE SEQUENCE</scope>
    <source>
        <strain evidence="2">M2</strain>
        <strain evidence="3">MK4</strain>
    </source>
</reference>
<proteinExistence type="predicted"/>
<dbReference type="EMBL" id="JAPVER010000020">
    <property type="protein sequence ID" value="MCZ3365747.1"/>
    <property type="molecule type" value="Genomic_DNA"/>
</dbReference>
<feature type="domain" description="4Fe-4S ferredoxin-type" evidence="1">
    <location>
        <begin position="57"/>
        <end position="87"/>
    </location>
</feature>
<dbReference type="PROSITE" id="PS00198">
    <property type="entry name" value="4FE4S_FER_1"/>
    <property type="match status" value="2"/>
</dbReference>
<comment type="caution">
    <text evidence="3">The sequence shown here is derived from an EMBL/GenBank/DDBJ whole genome shotgun (WGS) entry which is preliminary data.</text>
</comment>
<feature type="domain" description="4Fe-4S ferredoxin-type" evidence="1">
    <location>
        <begin position="25"/>
        <end position="56"/>
    </location>
</feature>
<dbReference type="InterPro" id="IPR017900">
    <property type="entry name" value="4Fe4S_Fe_S_CS"/>
</dbReference>
<evidence type="ECO:0000313" key="3">
    <source>
        <dbReference type="EMBL" id="MCZ3371211.1"/>
    </source>
</evidence>
<accession>A0A9E5A154</accession>
<dbReference type="Proteomes" id="UP001068021">
    <property type="component" value="Unassembled WGS sequence"/>
</dbReference>
<dbReference type="PANTHER" id="PTHR43122">
    <property type="entry name" value="FERREDOXIN SUBUNIT OF PYRUVATE:FLAVODOXIN OXIDOREDUCTASE-RELATED"/>
    <property type="match status" value="1"/>
</dbReference>
<dbReference type="InterPro" id="IPR017896">
    <property type="entry name" value="4Fe4S_Fe-S-bd"/>
</dbReference>